<gene>
    <name evidence="1" type="ORF">BACPLE_00658</name>
</gene>
<dbReference type="AlphaFoldDB" id="B5CVD0"/>
<proteinExistence type="predicted"/>
<name>B5CVD0_PHOPM</name>
<dbReference type="HOGENOM" id="CLU_3076885_0_0_10"/>
<evidence type="ECO:0000313" key="2">
    <source>
        <dbReference type="Proteomes" id="UP000003452"/>
    </source>
</evidence>
<sequence>MLRYGSRLQFKQILYAHKFIQRGYPVVLPGKLYNIRDYYRIVSPLSIKSLFL</sequence>
<organism evidence="1 2">
    <name type="scientific">Phocaeicola plebeius (strain DSM 17135 / JCM 12973 / CCUG 54634 / M2)</name>
    <name type="common">Bacteroides plebeius</name>
    <dbReference type="NCBI Taxonomy" id="484018"/>
    <lineage>
        <taxon>Bacteria</taxon>
        <taxon>Pseudomonadati</taxon>
        <taxon>Bacteroidota</taxon>
        <taxon>Bacteroidia</taxon>
        <taxon>Bacteroidales</taxon>
        <taxon>Bacteroidaceae</taxon>
        <taxon>Phocaeicola</taxon>
    </lineage>
</organism>
<evidence type="ECO:0000313" key="1">
    <source>
        <dbReference type="EMBL" id="EDY96833.1"/>
    </source>
</evidence>
<reference evidence="1 2" key="1">
    <citation type="submission" date="2008-08" db="EMBL/GenBank/DDBJ databases">
        <title>Draft genome sequence of Bacteroides plebeius (DSM 17135).</title>
        <authorList>
            <person name="Sudarsanam P."/>
            <person name="Ley R."/>
            <person name="Guruge J."/>
            <person name="Turnbaugh P.J."/>
            <person name="Mahowald M."/>
            <person name="Liep D."/>
            <person name="Gordon J."/>
        </authorList>
    </citation>
    <scope>NUCLEOTIDE SEQUENCE [LARGE SCALE GENOMIC DNA]</scope>
    <source>
        <strain evidence="2">DSM 17135 / JCM 12973 / M2</strain>
    </source>
</reference>
<reference evidence="1 2" key="2">
    <citation type="submission" date="2008-08" db="EMBL/GenBank/DDBJ databases">
        <authorList>
            <person name="Fulton L."/>
            <person name="Clifton S."/>
            <person name="Fulton B."/>
            <person name="Xu J."/>
            <person name="Minx P."/>
            <person name="Pepin K.H."/>
            <person name="Johnson M."/>
            <person name="Thiruvilangam P."/>
            <person name="Bhonagiri V."/>
            <person name="Nash W.E."/>
            <person name="Mardis E.R."/>
            <person name="Wilson R.K."/>
        </authorList>
    </citation>
    <scope>NUCLEOTIDE SEQUENCE [LARGE SCALE GENOMIC DNA]</scope>
    <source>
        <strain evidence="2">DSM 17135 / JCM 12973 / M2</strain>
    </source>
</reference>
<comment type="caution">
    <text evidence="1">The sequence shown here is derived from an EMBL/GenBank/DDBJ whole genome shotgun (WGS) entry which is preliminary data.</text>
</comment>
<protein>
    <submittedName>
        <fullName evidence="1">Uncharacterized protein</fullName>
    </submittedName>
</protein>
<accession>B5CVD0</accession>
<dbReference type="Proteomes" id="UP000003452">
    <property type="component" value="Unassembled WGS sequence"/>
</dbReference>
<dbReference type="EMBL" id="ABQC02000011">
    <property type="protein sequence ID" value="EDY96833.1"/>
    <property type="molecule type" value="Genomic_DNA"/>
</dbReference>